<gene>
    <name evidence="3" type="ORF">HBJ55_16240</name>
</gene>
<name>A0ABX0PU99_9GAMM</name>
<dbReference type="EMBL" id="JAAQTO010000045">
    <property type="protein sequence ID" value="NIC06980.1"/>
    <property type="molecule type" value="Genomic_DNA"/>
</dbReference>
<sequence length="190" mass="20476">MGKAIALCLLGLGLVLAQGALATSIYRSTDAQGNVIFTDDPNRGGEPVELAPLTVIPSPVEGRQAEPPRVEGVAPRMGEAPGQPFMPYDTFRIRSPQHGADLPASYAGNLQVELAIEPELRPDHRVQLLVDGRVSQTPMHTRAFMLNDLGRGEYVLQAELLDAQGQVRHRSPPVSLYVQRANVTLPQNGG</sequence>
<feature type="chain" id="PRO_5045500055" evidence="1">
    <location>
        <begin position="23"/>
        <end position="190"/>
    </location>
</feature>
<feature type="domain" description="DUF4124" evidence="2">
    <location>
        <begin position="14"/>
        <end position="61"/>
    </location>
</feature>
<organism evidence="3 4">
    <name type="scientific">Billgrantia bachuensis</name>
    <dbReference type="NCBI Taxonomy" id="2717286"/>
    <lineage>
        <taxon>Bacteria</taxon>
        <taxon>Pseudomonadati</taxon>
        <taxon>Pseudomonadota</taxon>
        <taxon>Gammaproteobacteria</taxon>
        <taxon>Oceanospirillales</taxon>
        <taxon>Halomonadaceae</taxon>
        <taxon>Billgrantia</taxon>
    </lineage>
</organism>
<dbReference type="Proteomes" id="UP001318321">
    <property type="component" value="Unassembled WGS sequence"/>
</dbReference>
<evidence type="ECO:0000313" key="3">
    <source>
        <dbReference type="EMBL" id="NIC06980.1"/>
    </source>
</evidence>
<feature type="signal peptide" evidence="1">
    <location>
        <begin position="1"/>
        <end position="22"/>
    </location>
</feature>
<protein>
    <submittedName>
        <fullName evidence="3">DUF4124 domain-containing protein</fullName>
    </submittedName>
</protein>
<evidence type="ECO:0000313" key="4">
    <source>
        <dbReference type="Proteomes" id="UP001318321"/>
    </source>
</evidence>
<reference evidence="3 4" key="1">
    <citation type="submission" date="2020-03" db="EMBL/GenBank/DDBJ databases">
        <title>Identification of Halomonas strains.</title>
        <authorList>
            <person name="Xiao Z."/>
            <person name="Dong F."/>
            <person name="Wang Z."/>
            <person name="Zhao J.-Y."/>
        </authorList>
    </citation>
    <scope>NUCLEOTIDE SEQUENCE [LARGE SCALE GENOMIC DNA]</scope>
    <source>
        <strain evidence="3 4">DX6</strain>
    </source>
</reference>
<dbReference type="Pfam" id="PF13511">
    <property type="entry name" value="DUF4124"/>
    <property type="match status" value="1"/>
</dbReference>
<evidence type="ECO:0000259" key="2">
    <source>
        <dbReference type="Pfam" id="PF13511"/>
    </source>
</evidence>
<proteinExistence type="predicted"/>
<keyword evidence="4" id="KW-1185">Reference proteome</keyword>
<accession>A0ABX0PU99</accession>
<evidence type="ECO:0000256" key="1">
    <source>
        <dbReference type="SAM" id="SignalP"/>
    </source>
</evidence>
<comment type="caution">
    <text evidence="3">The sequence shown here is derived from an EMBL/GenBank/DDBJ whole genome shotgun (WGS) entry which is preliminary data.</text>
</comment>
<dbReference type="RefSeq" id="WP_167117271.1">
    <property type="nucleotide sequence ID" value="NZ_JAAQTO010000045.1"/>
</dbReference>
<keyword evidence="1" id="KW-0732">Signal</keyword>
<dbReference type="InterPro" id="IPR025392">
    <property type="entry name" value="DUF4124"/>
</dbReference>